<keyword evidence="10" id="KW-1185">Reference proteome</keyword>
<evidence type="ECO:0000313" key="10">
    <source>
        <dbReference type="Proteomes" id="UP001602245"/>
    </source>
</evidence>
<dbReference type="EMBL" id="JBIAZU010000003">
    <property type="protein sequence ID" value="MFF5291886.1"/>
    <property type="molecule type" value="Genomic_DNA"/>
</dbReference>
<keyword evidence="5 7" id="KW-0472">Membrane</keyword>
<dbReference type="InterPro" id="IPR036259">
    <property type="entry name" value="MFS_trans_sf"/>
</dbReference>
<evidence type="ECO:0000256" key="5">
    <source>
        <dbReference type="ARBA" id="ARBA00023136"/>
    </source>
</evidence>
<feature type="transmembrane region" description="Helical" evidence="7">
    <location>
        <begin position="136"/>
        <end position="156"/>
    </location>
</feature>
<evidence type="ECO:0000256" key="3">
    <source>
        <dbReference type="ARBA" id="ARBA00022692"/>
    </source>
</evidence>
<dbReference type="InterPro" id="IPR011701">
    <property type="entry name" value="MFS"/>
</dbReference>
<feature type="transmembrane region" description="Helical" evidence="7">
    <location>
        <begin position="380"/>
        <end position="403"/>
    </location>
</feature>
<name>A0ABW6WI53_9ACTN</name>
<feature type="domain" description="Major facilitator superfamily (MFS) profile" evidence="8">
    <location>
        <begin position="255"/>
        <end position="450"/>
    </location>
</feature>
<dbReference type="RefSeq" id="WP_084699078.1">
    <property type="nucleotide sequence ID" value="NZ_JBIAZU010000003.1"/>
</dbReference>
<feature type="region of interest" description="Disordered" evidence="6">
    <location>
        <begin position="1"/>
        <end position="40"/>
    </location>
</feature>
<keyword evidence="2" id="KW-1003">Cell membrane</keyword>
<comment type="caution">
    <text evidence="9">The sequence shown here is derived from an EMBL/GenBank/DDBJ whole genome shotgun (WGS) entry which is preliminary data.</text>
</comment>
<dbReference type="Gene3D" id="1.20.1250.20">
    <property type="entry name" value="MFS general substrate transporter like domains"/>
    <property type="match status" value="1"/>
</dbReference>
<dbReference type="Proteomes" id="UP001602245">
    <property type="component" value="Unassembled WGS sequence"/>
</dbReference>
<evidence type="ECO:0000313" key="9">
    <source>
        <dbReference type="EMBL" id="MFF5291886.1"/>
    </source>
</evidence>
<evidence type="ECO:0000259" key="8">
    <source>
        <dbReference type="PROSITE" id="PS50850"/>
    </source>
</evidence>
<gene>
    <name evidence="9" type="ORF">ACFY35_20790</name>
</gene>
<reference evidence="9 10" key="1">
    <citation type="submission" date="2024-10" db="EMBL/GenBank/DDBJ databases">
        <title>The Natural Products Discovery Center: Release of the First 8490 Sequenced Strains for Exploring Actinobacteria Biosynthetic Diversity.</title>
        <authorList>
            <person name="Kalkreuter E."/>
            <person name="Kautsar S.A."/>
            <person name="Yang D."/>
            <person name="Bader C.D."/>
            <person name="Teijaro C.N."/>
            <person name="Fluegel L."/>
            <person name="Davis C.M."/>
            <person name="Simpson J.R."/>
            <person name="Lauterbach L."/>
            <person name="Steele A.D."/>
            <person name="Gui C."/>
            <person name="Meng S."/>
            <person name="Li G."/>
            <person name="Viehrig K."/>
            <person name="Ye F."/>
            <person name="Su P."/>
            <person name="Kiefer A.F."/>
            <person name="Nichols A."/>
            <person name="Cepeda A.J."/>
            <person name="Yan W."/>
            <person name="Fan B."/>
            <person name="Jiang Y."/>
            <person name="Adhikari A."/>
            <person name="Zheng C.-J."/>
            <person name="Schuster L."/>
            <person name="Cowan T.M."/>
            <person name="Smanski M.J."/>
            <person name="Chevrette M.G."/>
            <person name="De Carvalho L.P.S."/>
            <person name="Shen B."/>
        </authorList>
    </citation>
    <scope>NUCLEOTIDE SEQUENCE [LARGE SCALE GENOMIC DNA]</scope>
    <source>
        <strain evidence="9 10">NPDC000087</strain>
    </source>
</reference>
<keyword evidence="3 7" id="KW-0812">Transmembrane</keyword>
<protein>
    <submittedName>
        <fullName evidence="9">MFS transporter</fullName>
    </submittedName>
</protein>
<dbReference type="PANTHER" id="PTHR23513:SF18">
    <property type="entry name" value="INTEGRAL MEMBRANE PROTEIN"/>
    <property type="match status" value="1"/>
</dbReference>
<dbReference type="PANTHER" id="PTHR23513">
    <property type="entry name" value="INTEGRAL MEMBRANE EFFLUX PROTEIN-RELATED"/>
    <property type="match status" value="1"/>
</dbReference>
<feature type="transmembrane region" description="Helical" evidence="7">
    <location>
        <begin position="255"/>
        <end position="277"/>
    </location>
</feature>
<evidence type="ECO:0000256" key="1">
    <source>
        <dbReference type="ARBA" id="ARBA00004651"/>
    </source>
</evidence>
<sequence>MLGRDAYCRRTSATAKSRRPLGREDSVISGTASPPRETAAGLARHRPLRGLLAAVACVLTAQRILLVALPWLVLTSTGSPTAAGLVSAAQTAPVLITKIFAGPLLDRVGAAHIAVAGDVVSAAGMVLLASMSAPPLWLIAVVMAAVGATDGPSAAAKTALLPETAAASGRGGLHRSIGLMTTVERAATTLGPALAGLLAAELGGQHALFAAAALFTTASLLIRVSAFDLPHRPTASGYWRQLSEGAQVVRRDRTLVCLALMFAITNWLDQALLILLFPLWARTRGHSPALVGTAISAAGATATLTALATAYIGYKLPRRATYLCAATVSGATRFVVLAAGFPAPAVVTVYAIAGLGSGLMNPLLDTVQLERIPPPVRGRALTLIGAVAWIGIPAGAITAAALIATFGLTLALWICAVLYLGATLFAGWQVSWHPSSGCKIISDDDGAATA</sequence>
<evidence type="ECO:0000256" key="7">
    <source>
        <dbReference type="SAM" id="Phobius"/>
    </source>
</evidence>
<dbReference type="PROSITE" id="PS50850">
    <property type="entry name" value="MFS"/>
    <property type="match status" value="1"/>
</dbReference>
<organism evidence="9 10">
    <name type="scientific">Paractinoplanes globisporus</name>
    <dbReference type="NCBI Taxonomy" id="113565"/>
    <lineage>
        <taxon>Bacteria</taxon>
        <taxon>Bacillati</taxon>
        <taxon>Actinomycetota</taxon>
        <taxon>Actinomycetes</taxon>
        <taxon>Micromonosporales</taxon>
        <taxon>Micromonosporaceae</taxon>
        <taxon>Paractinoplanes</taxon>
    </lineage>
</organism>
<dbReference type="Pfam" id="PF07690">
    <property type="entry name" value="MFS_1"/>
    <property type="match status" value="1"/>
</dbReference>
<comment type="subcellular location">
    <subcellularLocation>
        <location evidence="1">Cell membrane</location>
        <topology evidence="1">Multi-pass membrane protein</topology>
    </subcellularLocation>
</comment>
<feature type="transmembrane region" description="Helical" evidence="7">
    <location>
        <begin position="410"/>
        <end position="428"/>
    </location>
</feature>
<feature type="transmembrane region" description="Helical" evidence="7">
    <location>
        <begin position="289"/>
        <end position="314"/>
    </location>
</feature>
<dbReference type="InterPro" id="IPR020846">
    <property type="entry name" value="MFS_dom"/>
</dbReference>
<proteinExistence type="predicted"/>
<evidence type="ECO:0000256" key="4">
    <source>
        <dbReference type="ARBA" id="ARBA00022989"/>
    </source>
</evidence>
<evidence type="ECO:0000256" key="2">
    <source>
        <dbReference type="ARBA" id="ARBA00022475"/>
    </source>
</evidence>
<feature type="transmembrane region" description="Helical" evidence="7">
    <location>
        <begin position="334"/>
        <end position="360"/>
    </location>
</feature>
<feature type="transmembrane region" description="Helical" evidence="7">
    <location>
        <begin position="80"/>
        <end position="101"/>
    </location>
</feature>
<keyword evidence="4 7" id="KW-1133">Transmembrane helix</keyword>
<feature type="transmembrane region" description="Helical" evidence="7">
    <location>
        <begin position="206"/>
        <end position="226"/>
    </location>
</feature>
<dbReference type="SUPFAM" id="SSF103473">
    <property type="entry name" value="MFS general substrate transporter"/>
    <property type="match status" value="1"/>
</dbReference>
<accession>A0ABW6WI53</accession>
<feature type="transmembrane region" description="Helical" evidence="7">
    <location>
        <begin position="51"/>
        <end position="74"/>
    </location>
</feature>
<evidence type="ECO:0000256" key="6">
    <source>
        <dbReference type="SAM" id="MobiDB-lite"/>
    </source>
</evidence>